<gene>
    <name evidence="1" type="primary">RvY_10218-1</name>
    <name evidence="1" type="synonym">RvY_10218.1</name>
    <name evidence="1" type="ORF">RvY_10218</name>
</gene>
<dbReference type="AlphaFoldDB" id="A0A1D1VGJ5"/>
<organism evidence="1 2">
    <name type="scientific">Ramazzottius varieornatus</name>
    <name type="common">Water bear</name>
    <name type="synonym">Tardigrade</name>
    <dbReference type="NCBI Taxonomy" id="947166"/>
    <lineage>
        <taxon>Eukaryota</taxon>
        <taxon>Metazoa</taxon>
        <taxon>Ecdysozoa</taxon>
        <taxon>Tardigrada</taxon>
        <taxon>Eutardigrada</taxon>
        <taxon>Parachela</taxon>
        <taxon>Hypsibioidea</taxon>
        <taxon>Ramazzottiidae</taxon>
        <taxon>Ramazzottius</taxon>
    </lineage>
</organism>
<keyword evidence="2" id="KW-1185">Reference proteome</keyword>
<name>A0A1D1VGJ5_RAMVA</name>
<evidence type="ECO:0000313" key="1">
    <source>
        <dbReference type="EMBL" id="GAU99182.1"/>
    </source>
</evidence>
<dbReference type="EMBL" id="BDGG01000005">
    <property type="protein sequence ID" value="GAU99182.1"/>
    <property type="molecule type" value="Genomic_DNA"/>
</dbReference>
<protein>
    <submittedName>
        <fullName evidence="1">Uncharacterized protein</fullName>
    </submittedName>
</protein>
<reference evidence="1 2" key="1">
    <citation type="journal article" date="2016" name="Nat. Commun.">
        <title>Extremotolerant tardigrade genome and improved radiotolerance of human cultured cells by tardigrade-unique protein.</title>
        <authorList>
            <person name="Hashimoto T."/>
            <person name="Horikawa D.D."/>
            <person name="Saito Y."/>
            <person name="Kuwahara H."/>
            <person name="Kozuka-Hata H."/>
            <person name="Shin-I T."/>
            <person name="Minakuchi Y."/>
            <person name="Ohishi K."/>
            <person name="Motoyama A."/>
            <person name="Aizu T."/>
            <person name="Enomoto A."/>
            <person name="Kondo K."/>
            <person name="Tanaka S."/>
            <person name="Hara Y."/>
            <person name="Koshikawa S."/>
            <person name="Sagara H."/>
            <person name="Miura T."/>
            <person name="Yokobori S."/>
            <person name="Miyagawa K."/>
            <person name="Suzuki Y."/>
            <person name="Kubo T."/>
            <person name="Oyama M."/>
            <person name="Kohara Y."/>
            <person name="Fujiyama A."/>
            <person name="Arakawa K."/>
            <person name="Katayama T."/>
            <person name="Toyoda A."/>
            <person name="Kunieda T."/>
        </authorList>
    </citation>
    <scope>NUCLEOTIDE SEQUENCE [LARGE SCALE GENOMIC DNA]</scope>
    <source>
        <strain evidence="1 2">YOKOZUNA-1</strain>
    </source>
</reference>
<accession>A0A1D1VGJ5</accession>
<dbReference type="Proteomes" id="UP000186922">
    <property type="component" value="Unassembled WGS sequence"/>
</dbReference>
<proteinExistence type="predicted"/>
<sequence length="81" mass="8708">MSSTSPNTFEGKTMLTTRNGIHTAKKLGAVASRIVKGRRSGRDFKASRMLANIFGQKQLRSYADVAVSLIPRATHSVTASA</sequence>
<comment type="caution">
    <text evidence="1">The sequence shown here is derived from an EMBL/GenBank/DDBJ whole genome shotgun (WGS) entry which is preliminary data.</text>
</comment>
<evidence type="ECO:0000313" key="2">
    <source>
        <dbReference type="Proteomes" id="UP000186922"/>
    </source>
</evidence>